<dbReference type="Gramene" id="TuG1812S0001735000.01.T01">
    <property type="protein sequence ID" value="TuG1812S0001735000.01.T01"/>
    <property type="gene ID" value="TuG1812S0001735000.01"/>
</dbReference>
<dbReference type="GO" id="GO:0006281">
    <property type="term" value="P:DNA repair"/>
    <property type="evidence" value="ECO:0007669"/>
    <property type="project" value="UniProtKB-KW"/>
</dbReference>
<reference evidence="5" key="1">
    <citation type="journal article" date="2013" name="Nature">
        <title>Draft genome of the wheat A-genome progenitor Triticum urartu.</title>
        <authorList>
            <person name="Ling H.Q."/>
            <person name="Zhao S."/>
            <person name="Liu D."/>
            <person name="Wang J."/>
            <person name="Sun H."/>
            <person name="Zhang C."/>
            <person name="Fan H."/>
            <person name="Li D."/>
            <person name="Dong L."/>
            <person name="Tao Y."/>
            <person name="Gao C."/>
            <person name="Wu H."/>
            <person name="Li Y."/>
            <person name="Cui Y."/>
            <person name="Guo X."/>
            <person name="Zheng S."/>
            <person name="Wang B."/>
            <person name="Yu K."/>
            <person name="Liang Q."/>
            <person name="Yang W."/>
            <person name="Lou X."/>
            <person name="Chen J."/>
            <person name="Feng M."/>
            <person name="Jian J."/>
            <person name="Zhang X."/>
            <person name="Luo G."/>
            <person name="Jiang Y."/>
            <person name="Liu J."/>
            <person name="Wang Z."/>
            <person name="Sha Y."/>
            <person name="Zhang B."/>
            <person name="Wu H."/>
            <person name="Tang D."/>
            <person name="Shen Q."/>
            <person name="Xue P."/>
            <person name="Zou S."/>
            <person name="Wang X."/>
            <person name="Liu X."/>
            <person name="Wang F."/>
            <person name="Yang Y."/>
            <person name="An X."/>
            <person name="Dong Z."/>
            <person name="Zhang K."/>
            <person name="Zhang X."/>
            <person name="Luo M.C."/>
            <person name="Dvorak J."/>
            <person name="Tong Y."/>
            <person name="Wang J."/>
            <person name="Yang H."/>
            <person name="Li Z."/>
            <person name="Wang D."/>
            <person name="Zhang A."/>
            <person name="Wang J."/>
        </authorList>
    </citation>
    <scope>NUCLEOTIDE SEQUENCE</scope>
    <source>
        <strain evidence="5">cv. G1812</strain>
    </source>
</reference>
<feature type="domain" description="DNA helicase Pif1-like DEAD-box helicase" evidence="2">
    <location>
        <begin position="2"/>
        <end position="50"/>
    </location>
</feature>
<protein>
    <recommendedName>
        <fullName evidence="1">ATP-dependent DNA helicase</fullName>
        <ecNumber evidence="1">5.6.2.3</ecNumber>
    </recommendedName>
</protein>
<dbReference type="PANTHER" id="PTHR10492:SF72">
    <property type="entry name" value="ATP-DEPENDENT DNA HELICASE"/>
    <property type="match status" value="1"/>
</dbReference>
<feature type="domain" description="DNA helicase Pif1-like 2B" evidence="3">
    <location>
        <begin position="132"/>
        <end position="176"/>
    </location>
</feature>
<dbReference type="FunFam" id="3.40.50.300:FF:002884">
    <property type="entry name" value="ATP-dependent DNA helicase"/>
    <property type="match status" value="1"/>
</dbReference>
<dbReference type="EnsemblPlants" id="TuG1812S0001735000.01.T01">
    <property type="protein sequence ID" value="TuG1812S0001735000.01.T01"/>
    <property type="gene ID" value="TuG1812S0001735000.01"/>
</dbReference>
<dbReference type="SUPFAM" id="SSF52540">
    <property type="entry name" value="P-loop containing nucleoside triphosphate hydrolases"/>
    <property type="match status" value="1"/>
</dbReference>
<dbReference type="AlphaFoldDB" id="A0A8R7VG61"/>
<dbReference type="GO" id="GO:0016787">
    <property type="term" value="F:hydrolase activity"/>
    <property type="evidence" value="ECO:0007669"/>
    <property type="project" value="UniProtKB-KW"/>
</dbReference>
<evidence type="ECO:0000259" key="3">
    <source>
        <dbReference type="Pfam" id="PF21530"/>
    </source>
</evidence>
<dbReference type="Proteomes" id="UP000015106">
    <property type="component" value="Unassembled WGS sequence"/>
</dbReference>
<name>A0A8R7VG61_TRIUA</name>
<keyword evidence="1" id="KW-0547">Nucleotide-binding</keyword>
<dbReference type="GO" id="GO:0005524">
    <property type="term" value="F:ATP binding"/>
    <property type="evidence" value="ECO:0007669"/>
    <property type="project" value="UniProtKB-KW"/>
</dbReference>
<comment type="catalytic activity">
    <reaction evidence="1">
        <text>ATP + H2O = ADP + phosphate + H(+)</text>
        <dbReference type="Rhea" id="RHEA:13065"/>
        <dbReference type="ChEBI" id="CHEBI:15377"/>
        <dbReference type="ChEBI" id="CHEBI:15378"/>
        <dbReference type="ChEBI" id="CHEBI:30616"/>
        <dbReference type="ChEBI" id="CHEBI:43474"/>
        <dbReference type="ChEBI" id="CHEBI:456216"/>
        <dbReference type="EC" id="5.6.2.3"/>
    </reaction>
</comment>
<evidence type="ECO:0000313" key="5">
    <source>
        <dbReference type="Proteomes" id="UP000015106"/>
    </source>
</evidence>
<keyword evidence="1" id="KW-0067">ATP-binding</keyword>
<comment type="similarity">
    <text evidence="1">Belongs to the helicase family.</text>
</comment>
<sequence length="297" mass="33256">MDHVTNQKSQIFFVDGPGGTGNTYLYKPLLPRARSMGLIAIATATSGIAADIVIAYTEDEEPVNKLIEDVFPSLHTNAMSREYMSTHAILSTKNEHVDDLNDKMISRFPSEEKVYHGFDSIEDDFQNNCTIDLLNLLTPNGLPPHVLRVKVNCPVIFLRNLDPHNRLCNGTRLMIRAFQDNAIDVEIVGGQHAGKRVFIPRIPMSPSEDTSLPFKLKRKQFPIRLSFAMTINKAQGQTIPNVGIYLPEPVFSHGQLYVALSRGVSRQTTRILAKPNREVDKSGRSTKNIVYRDVLEG</sequence>
<keyword evidence="1" id="KW-0233">DNA recombination</keyword>
<keyword evidence="1" id="KW-0234">DNA repair</keyword>
<keyword evidence="1" id="KW-0227">DNA damage</keyword>
<reference evidence="4" key="2">
    <citation type="submission" date="2022-06" db="UniProtKB">
        <authorList>
            <consortium name="EnsemblPlants"/>
        </authorList>
    </citation>
    <scope>IDENTIFICATION</scope>
</reference>
<dbReference type="Pfam" id="PF21530">
    <property type="entry name" value="Pif1_2B_dom"/>
    <property type="match status" value="1"/>
</dbReference>
<proteinExistence type="inferred from homology"/>
<keyword evidence="5" id="KW-1185">Reference proteome</keyword>
<dbReference type="InterPro" id="IPR049163">
    <property type="entry name" value="Pif1-like_2B_dom"/>
</dbReference>
<keyword evidence="1" id="KW-0347">Helicase</keyword>
<organism evidence="4 5">
    <name type="scientific">Triticum urartu</name>
    <name type="common">Red wild einkorn</name>
    <name type="synonym">Crithodium urartu</name>
    <dbReference type="NCBI Taxonomy" id="4572"/>
    <lineage>
        <taxon>Eukaryota</taxon>
        <taxon>Viridiplantae</taxon>
        <taxon>Streptophyta</taxon>
        <taxon>Embryophyta</taxon>
        <taxon>Tracheophyta</taxon>
        <taxon>Spermatophyta</taxon>
        <taxon>Magnoliopsida</taxon>
        <taxon>Liliopsida</taxon>
        <taxon>Poales</taxon>
        <taxon>Poaceae</taxon>
        <taxon>BOP clade</taxon>
        <taxon>Pooideae</taxon>
        <taxon>Triticodae</taxon>
        <taxon>Triticeae</taxon>
        <taxon>Triticinae</taxon>
        <taxon>Triticum</taxon>
    </lineage>
</organism>
<dbReference type="GO" id="GO:0043139">
    <property type="term" value="F:5'-3' DNA helicase activity"/>
    <property type="evidence" value="ECO:0007669"/>
    <property type="project" value="UniProtKB-EC"/>
</dbReference>
<dbReference type="Pfam" id="PF05970">
    <property type="entry name" value="PIF1"/>
    <property type="match status" value="1"/>
</dbReference>
<dbReference type="Gene3D" id="3.40.50.300">
    <property type="entry name" value="P-loop containing nucleotide triphosphate hydrolases"/>
    <property type="match status" value="2"/>
</dbReference>
<dbReference type="InterPro" id="IPR027417">
    <property type="entry name" value="P-loop_NTPase"/>
</dbReference>
<dbReference type="EC" id="5.6.2.3" evidence="1"/>
<evidence type="ECO:0000313" key="4">
    <source>
        <dbReference type="EnsemblPlants" id="TuG1812S0001735000.01.T01"/>
    </source>
</evidence>
<keyword evidence="1" id="KW-0378">Hydrolase</keyword>
<dbReference type="GO" id="GO:0000723">
    <property type="term" value="P:telomere maintenance"/>
    <property type="evidence" value="ECO:0007669"/>
    <property type="project" value="InterPro"/>
</dbReference>
<dbReference type="CDD" id="cd18809">
    <property type="entry name" value="SF1_C_RecD"/>
    <property type="match status" value="1"/>
</dbReference>
<dbReference type="PANTHER" id="PTHR10492">
    <property type="match status" value="1"/>
</dbReference>
<dbReference type="InterPro" id="IPR010285">
    <property type="entry name" value="DNA_helicase_pif1-like_DEAD"/>
</dbReference>
<comment type="cofactor">
    <cofactor evidence="1">
        <name>Mg(2+)</name>
        <dbReference type="ChEBI" id="CHEBI:18420"/>
    </cofactor>
</comment>
<evidence type="ECO:0000259" key="2">
    <source>
        <dbReference type="Pfam" id="PF05970"/>
    </source>
</evidence>
<dbReference type="GO" id="GO:0006310">
    <property type="term" value="P:DNA recombination"/>
    <property type="evidence" value="ECO:0007669"/>
    <property type="project" value="UniProtKB-KW"/>
</dbReference>
<evidence type="ECO:0000256" key="1">
    <source>
        <dbReference type="RuleBase" id="RU363044"/>
    </source>
</evidence>
<accession>A0A8R7VG61</accession>